<dbReference type="Proteomes" id="UP001171111">
    <property type="component" value="Unassembled WGS sequence"/>
</dbReference>
<keyword evidence="2" id="KW-0808">Transferase</keyword>
<dbReference type="Pfam" id="PF04028">
    <property type="entry name" value="DUF374"/>
    <property type="match status" value="1"/>
</dbReference>
<evidence type="ECO:0000259" key="1">
    <source>
        <dbReference type="Pfam" id="PF04028"/>
    </source>
</evidence>
<keyword evidence="3" id="KW-1185">Reference proteome</keyword>
<dbReference type="CDD" id="cd07983">
    <property type="entry name" value="LPLAT_DUF374-like"/>
    <property type="match status" value="1"/>
</dbReference>
<sequence length="205" mass="22967">MKNKFVLKIVQYIITALLRLIFFTCKKTFKGAPPSEPFILLFWHDRLAFMPFLRQDFIQKTCQKDFYVVISQHGDGELITRIISHFGIKAVRGSSKKGAVSAMIAALKVLKNGDNLVITPDGPRGPRHSISDGCVSIPQKTGAKLVAVSYSSSSSWHFKSWDKMELPKPFSKVEFMIGEAFSVDGLEPHAAKEKIAQEFAKIKSF</sequence>
<reference evidence="2 3" key="1">
    <citation type="submission" date="2023-06" db="EMBL/GenBank/DDBJ databases">
        <title>Campylobacter magnum sp. nov., isolated from cecal contents of domestic pigs (Sus scrofa domesticus).</title>
        <authorList>
            <person name="Papic B."/>
            <person name="Gruntar I."/>
        </authorList>
    </citation>
    <scope>NUCLEOTIDE SEQUENCE [LARGE SCALE GENOMIC DNA]</scope>
    <source>
        <strain evidence="3">34484-21</strain>
    </source>
</reference>
<dbReference type="InterPro" id="IPR007172">
    <property type="entry name" value="DUF374"/>
</dbReference>
<feature type="domain" description="DUF374" evidence="1">
    <location>
        <begin position="64"/>
        <end position="127"/>
    </location>
</feature>
<gene>
    <name evidence="2" type="ORF">Q2362_03975</name>
</gene>
<comment type="caution">
    <text evidence="2">The sequence shown here is derived from an EMBL/GenBank/DDBJ whole genome shotgun (WGS) entry which is preliminary data.</text>
</comment>
<dbReference type="GO" id="GO:0016746">
    <property type="term" value="F:acyltransferase activity"/>
    <property type="evidence" value="ECO:0007669"/>
    <property type="project" value="UniProtKB-KW"/>
</dbReference>
<organism evidence="2 3">
    <name type="scientific">Campylobacter magnus</name>
    <dbReference type="NCBI Taxonomy" id="3026462"/>
    <lineage>
        <taxon>Bacteria</taxon>
        <taxon>Pseudomonadati</taxon>
        <taxon>Campylobacterota</taxon>
        <taxon>Epsilonproteobacteria</taxon>
        <taxon>Campylobacterales</taxon>
        <taxon>Campylobacteraceae</taxon>
        <taxon>Campylobacter</taxon>
    </lineage>
</organism>
<dbReference type="EMBL" id="JAULJQ010000004">
    <property type="protein sequence ID" value="MDO2409258.1"/>
    <property type="molecule type" value="Genomic_DNA"/>
</dbReference>
<proteinExistence type="predicted"/>
<protein>
    <submittedName>
        <fullName evidence="2">Lysophospholipid acyltransferase family protein</fullName>
    </submittedName>
</protein>
<dbReference type="RefSeq" id="WP_302244119.1">
    <property type="nucleotide sequence ID" value="NZ_JAULJQ010000004.1"/>
</dbReference>
<evidence type="ECO:0000313" key="2">
    <source>
        <dbReference type="EMBL" id="MDO2409258.1"/>
    </source>
</evidence>
<evidence type="ECO:0000313" key="3">
    <source>
        <dbReference type="Proteomes" id="UP001171111"/>
    </source>
</evidence>
<accession>A0ABT8T943</accession>
<keyword evidence="2" id="KW-0012">Acyltransferase</keyword>
<name>A0ABT8T943_9BACT</name>